<reference evidence="2 3" key="1">
    <citation type="submission" date="2019-06" db="EMBL/GenBank/DDBJ databases">
        <title>Draft Genome Sequence of Candidatus Phytoplasma pini-Related Strain MDPP: A Resource for Comparative Genomics of Gymnosperm-infecting Phytoplasmas.</title>
        <authorList>
            <person name="Cai W."/>
            <person name="Costanzo S."/>
            <person name="Shao J."/>
            <person name="Zhao Y."/>
            <person name="Davis R."/>
        </authorList>
    </citation>
    <scope>NUCLEOTIDE SEQUENCE [LARGE SCALE GENOMIC DNA]</scope>
    <source>
        <strain evidence="2 3">MDPP</strain>
    </source>
</reference>
<evidence type="ECO:0000256" key="1">
    <source>
        <dbReference type="SAM" id="Phobius"/>
    </source>
</evidence>
<proteinExistence type="predicted"/>
<comment type="caution">
    <text evidence="2">The sequence shown here is derived from an EMBL/GenBank/DDBJ whole genome shotgun (WGS) entry which is preliminary data.</text>
</comment>
<feature type="transmembrane region" description="Helical" evidence="1">
    <location>
        <begin position="69"/>
        <end position="85"/>
    </location>
</feature>
<accession>A0A559KJE0</accession>
<keyword evidence="1" id="KW-0812">Transmembrane</keyword>
<feature type="transmembrane region" description="Helical" evidence="1">
    <location>
        <begin position="46"/>
        <end position="63"/>
    </location>
</feature>
<keyword evidence="1" id="KW-0472">Membrane</keyword>
<keyword evidence="1" id="KW-1133">Transmembrane helix</keyword>
<keyword evidence="3" id="KW-1185">Reference proteome</keyword>
<protein>
    <submittedName>
        <fullName evidence="2">Uncharacterized protein</fullName>
    </submittedName>
</protein>
<name>A0A559KJE0_9MOLU</name>
<evidence type="ECO:0000313" key="2">
    <source>
        <dbReference type="EMBL" id="TVY12252.1"/>
    </source>
</evidence>
<organism evidence="2 3">
    <name type="scientific">Candidatus Phytoplasma pini</name>
    <dbReference type="NCBI Taxonomy" id="267362"/>
    <lineage>
        <taxon>Bacteria</taxon>
        <taxon>Bacillati</taxon>
        <taxon>Mycoplasmatota</taxon>
        <taxon>Mollicutes</taxon>
        <taxon>Acholeplasmatales</taxon>
        <taxon>Acholeplasmataceae</taxon>
        <taxon>Candidatus Phytoplasma</taxon>
    </lineage>
</organism>
<evidence type="ECO:0000313" key="3">
    <source>
        <dbReference type="Proteomes" id="UP000320078"/>
    </source>
</evidence>
<dbReference type="AlphaFoldDB" id="A0A559KJE0"/>
<dbReference type="EMBL" id="VIAE01000004">
    <property type="protein sequence ID" value="TVY12252.1"/>
    <property type="molecule type" value="Genomic_DNA"/>
</dbReference>
<gene>
    <name evidence="2" type="ORF">MDPP_00199</name>
</gene>
<dbReference type="Proteomes" id="UP000320078">
    <property type="component" value="Unassembled WGS sequence"/>
</dbReference>
<sequence length="97" mass="11793">MLRSLNKKIDNLILNKLVEIPYIQFIKNFFLNYISHYLVLKDEENIFANFLTFWFLCLIYPFISFLVEKLFYTIVYIIDYLFLIFKSKKNKGEKSDA</sequence>
<feature type="transmembrane region" description="Helical" evidence="1">
    <location>
        <begin position="20"/>
        <end position="39"/>
    </location>
</feature>